<keyword evidence="1" id="KW-0812">Transmembrane</keyword>
<keyword evidence="1" id="KW-1133">Transmembrane helix</keyword>
<dbReference type="EMBL" id="JBHUFB010000009">
    <property type="protein sequence ID" value="MFD1812676.1"/>
    <property type="molecule type" value="Genomic_DNA"/>
</dbReference>
<accession>A0ABW4P2L7</accession>
<feature type="transmembrane region" description="Helical" evidence="1">
    <location>
        <begin position="161"/>
        <end position="177"/>
    </location>
</feature>
<feature type="transmembrane region" description="Helical" evidence="1">
    <location>
        <begin position="48"/>
        <end position="69"/>
    </location>
</feature>
<dbReference type="Pfam" id="PF19040">
    <property type="entry name" value="SGNH"/>
    <property type="match status" value="1"/>
</dbReference>
<dbReference type="GO" id="GO:0016746">
    <property type="term" value="F:acyltransferase activity"/>
    <property type="evidence" value="ECO:0007669"/>
    <property type="project" value="UniProtKB-KW"/>
</dbReference>
<evidence type="ECO:0000259" key="2">
    <source>
        <dbReference type="Pfam" id="PF01757"/>
    </source>
</evidence>
<dbReference type="PANTHER" id="PTHR23028:SF53">
    <property type="entry name" value="ACYL_TRANSF_3 DOMAIN-CONTAINING PROTEIN"/>
    <property type="match status" value="1"/>
</dbReference>
<evidence type="ECO:0000313" key="5">
    <source>
        <dbReference type="Proteomes" id="UP001597286"/>
    </source>
</evidence>
<sequence>MTTTLTQPTAPADGAPRSRFRTDIEGLRAIAVLGVVLFHAGVPTVTGGFVGVDVFFVISGFLITGLLIREHERTGRIRLGAFYARRARRLLPPAALVIAASAVAIWFVLPLLGVFRSAFDLLAALFYVSNWRFIAQGNDYLAASSDHSVALHFWSLAVEEQFYLVWPALLIGVFWVARRVRWSPRTATVAAVGAVTAGSFAASLWLTYTNSGLAYMATYTRAWQFGAGALLALGGTWLASRTFAADAVGFVGLLSVLASMVVFGSHTPYPGWAAVVPTLGTVALIAAGPRSVSGQLLSTPPLRIIGRWSYSWYLWHWPVLVVAEAYLGELGWPAKLALSGVSLALAAATYLLVEAPLMRSRDLQSRMPAAAAVGLTATVVAAAVVLATGTRAVDELSTGAQAPTAASFSQVFGTSTTANSGAVNPVPIDARADIPERADCLLDRTSTQPDCTFGVSGGTPVVLFGDSHAHQWQPTLQVLAEQRGWELTVIAQSGCPVPDIAPRAGESARFSQSHCTDWRAEQIDRIVAMRPSLIVLSSLNMYIPQHDELLSAWAASLDRLRDSGARITYIRDTPYPGSDVPECISSALDDWAACSFSASDRVDPVIAGTTSGHLSGVSVVDLNGYLCDGNDCAAVRNGTLLYRDESHLSATAARLLAPALSDALDSQGIR</sequence>
<organism evidence="4 5">
    <name type="scientific">Rhodococcus gannanensis</name>
    <dbReference type="NCBI Taxonomy" id="1960308"/>
    <lineage>
        <taxon>Bacteria</taxon>
        <taxon>Bacillati</taxon>
        <taxon>Actinomycetota</taxon>
        <taxon>Actinomycetes</taxon>
        <taxon>Mycobacteriales</taxon>
        <taxon>Nocardiaceae</taxon>
        <taxon>Rhodococcus</taxon>
    </lineage>
</organism>
<keyword evidence="5" id="KW-1185">Reference proteome</keyword>
<comment type="caution">
    <text evidence="4">The sequence shown here is derived from an EMBL/GenBank/DDBJ whole genome shotgun (WGS) entry which is preliminary data.</text>
</comment>
<dbReference type="InterPro" id="IPR050879">
    <property type="entry name" value="Acyltransferase_3"/>
</dbReference>
<dbReference type="SUPFAM" id="SSF52266">
    <property type="entry name" value="SGNH hydrolase"/>
    <property type="match status" value="1"/>
</dbReference>
<feature type="domain" description="Acyltransferase 3" evidence="2">
    <location>
        <begin position="23"/>
        <end position="349"/>
    </location>
</feature>
<feature type="domain" description="SGNH" evidence="3">
    <location>
        <begin position="440"/>
        <end position="660"/>
    </location>
</feature>
<feature type="transmembrane region" description="Helical" evidence="1">
    <location>
        <begin position="369"/>
        <end position="389"/>
    </location>
</feature>
<proteinExistence type="predicted"/>
<feature type="transmembrane region" description="Helical" evidence="1">
    <location>
        <begin position="247"/>
        <end position="265"/>
    </location>
</feature>
<feature type="transmembrane region" description="Helical" evidence="1">
    <location>
        <begin position="334"/>
        <end position="357"/>
    </location>
</feature>
<feature type="transmembrane region" description="Helical" evidence="1">
    <location>
        <begin position="26"/>
        <end position="42"/>
    </location>
</feature>
<name>A0ABW4P2L7_9NOCA</name>
<dbReference type="Pfam" id="PF01757">
    <property type="entry name" value="Acyl_transf_3"/>
    <property type="match status" value="1"/>
</dbReference>
<dbReference type="PANTHER" id="PTHR23028">
    <property type="entry name" value="ACETYLTRANSFERASE"/>
    <property type="match status" value="1"/>
</dbReference>
<evidence type="ECO:0000313" key="4">
    <source>
        <dbReference type="EMBL" id="MFD1812676.1"/>
    </source>
</evidence>
<evidence type="ECO:0000256" key="1">
    <source>
        <dbReference type="SAM" id="Phobius"/>
    </source>
</evidence>
<evidence type="ECO:0000259" key="3">
    <source>
        <dbReference type="Pfam" id="PF19040"/>
    </source>
</evidence>
<feature type="transmembrane region" description="Helical" evidence="1">
    <location>
        <begin position="220"/>
        <end position="240"/>
    </location>
</feature>
<dbReference type="InterPro" id="IPR043968">
    <property type="entry name" value="SGNH"/>
</dbReference>
<dbReference type="Proteomes" id="UP001597286">
    <property type="component" value="Unassembled WGS sequence"/>
</dbReference>
<feature type="transmembrane region" description="Helical" evidence="1">
    <location>
        <begin position="189"/>
        <end position="208"/>
    </location>
</feature>
<protein>
    <submittedName>
        <fullName evidence="4">Acyltransferase family protein</fullName>
        <ecNumber evidence="4">2.3.1.-</ecNumber>
    </submittedName>
</protein>
<reference evidence="5" key="1">
    <citation type="journal article" date="2019" name="Int. J. Syst. Evol. Microbiol.">
        <title>The Global Catalogue of Microorganisms (GCM) 10K type strain sequencing project: providing services to taxonomists for standard genome sequencing and annotation.</title>
        <authorList>
            <consortium name="The Broad Institute Genomics Platform"/>
            <consortium name="The Broad Institute Genome Sequencing Center for Infectious Disease"/>
            <person name="Wu L."/>
            <person name="Ma J."/>
        </authorList>
    </citation>
    <scope>NUCLEOTIDE SEQUENCE [LARGE SCALE GENOMIC DNA]</scope>
    <source>
        <strain evidence="5">DT72</strain>
    </source>
</reference>
<dbReference type="EC" id="2.3.1.-" evidence="4"/>
<keyword evidence="4" id="KW-0808">Transferase</keyword>
<gene>
    <name evidence="4" type="ORF">ACFSJG_10655</name>
</gene>
<dbReference type="InterPro" id="IPR002656">
    <property type="entry name" value="Acyl_transf_3_dom"/>
</dbReference>
<keyword evidence="4" id="KW-0012">Acyltransferase</keyword>
<feature type="transmembrane region" description="Helical" evidence="1">
    <location>
        <begin position="90"/>
        <end position="112"/>
    </location>
</feature>
<keyword evidence="1" id="KW-0472">Membrane</keyword>
<dbReference type="RefSeq" id="WP_378485174.1">
    <property type="nucleotide sequence ID" value="NZ_JBHUFB010000009.1"/>
</dbReference>